<evidence type="ECO:0000256" key="3">
    <source>
        <dbReference type="ARBA" id="ARBA00022448"/>
    </source>
</evidence>
<feature type="transmembrane region" description="Helical" evidence="8">
    <location>
        <begin position="102"/>
        <end position="119"/>
    </location>
</feature>
<dbReference type="AlphaFoldDB" id="A0AAJ1MIK8"/>
<name>A0AAJ1MIK8_9SPIO</name>
<dbReference type="Proteomes" id="UP001221217">
    <property type="component" value="Unassembled WGS sequence"/>
</dbReference>
<keyword evidence="4" id="KW-1003">Cell membrane</keyword>
<dbReference type="GO" id="GO:0005886">
    <property type="term" value="C:plasma membrane"/>
    <property type="evidence" value="ECO:0007669"/>
    <property type="project" value="UniProtKB-SubCell"/>
</dbReference>
<evidence type="ECO:0000256" key="6">
    <source>
        <dbReference type="ARBA" id="ARBA00022989"/>
    </source>
</evidence>
<comment type="subcellular location">
    <subcellularLocation>
        <location evidence="1">Cell membrane</location>
        <topology evidence="1">Multi-pass membrane protein</topology>
    </subcellularLocation>
</comment>
<evidence type="ECO:0000313" key="11">
    <source>
        <dbReference type="Proteomes" id="UP001221217"/>
    </source>
</evidence>
<protein>
    <submittedName>
        <fullName evidence="10">EamA family transporter RarD</fullName>
    </submittedName>
</protein>
<dbReference type="InterPro" id="IPR004626">
    <property type="entry name" value="RarD"/>
</dbReference>
<keyword evidence="3" id="KW-0813">Transport</keyword>
<comment type="caution">
    <text evidence="10">The sequence shown here is derived from an EMBL/GenBank/DDBJ whole genome shotgun (WGS) entry which is preliminary data.</text>
</comment>
<evidence type="ECO:0000256" key="8">
    <source>
        <dbReference type="SAM" id="Phobius"/>
    </source>
</evidence>
<feature type="transmembrane region" description="Helical" evidence="8">
    <location>
        <begin position="240"/>
        <end position="259"/>
    </location>
</feature>
<sequence length="288" mass="31903">MEERKAGVIYATVSYLIWGFTPIYWQIFSGVDSMQILAHRMFWALFVSLAMLAVTGGLLQFKNGLLDRKRLGWSVLRALLIAGNWFTYVWAIGHGKILEASLGYYLNPLVSILCGLIFLQERLNKLQWAAVGFAVVGVTLKTILVGSFPLISVLLALQFGIYGLLKKKSTEGSLAGLAIECLLLLPVSLFYLIFVEVNGSGSFLAADGLMKLMYVTTGIITVVPLFMFSKGAMRIPLTWIGFLQFIAPTMMLLFGVFLYGEDLSVYELTGFAAVWIGIVLFLFSSRKS</sequence>
<dbReference type="InterPro" id="IPR037185">
    <property type="entry name" value="EmrE-like"/>
</dbReference>
<evidence type="ECO:0000256" key="5">
    <source>
        <dbReference type="ARBA" id="ARBA00022692"/>
    </source>
</evidence>
<proteinExistence type="inferred from homology"/>
<evidence type="ECO:0000256" key="2">
    <source>
        <dbReference type="ARBA" id="ARBA00007362"/>
    </source>
</evidence>
<feature type="transmembrane region" description="Helical" evidence="8">
    <location>
        <begin position="71"/>
        <end position="90"/>
    </location>
</feature>
<feature type="transmembrane region" description="Helical" evidence="8">
    <location>
        <begin position="126"/>
        <end position="144"/>
    </location>
</feature>
<reference evidence="10 11" key="1">
    <citation type="submission" date="2022-12" db="EMBL/GenBank/DDBJ databases">
        <title>Metagenome assembled genome from gulf of manar.</title>
        <authorList>
            <person name="Kohli P."/>
            <person name="Pk S."/>
            <person name="Venkata Ramana C."/>
            <person name="Sasikala C."/>
        </authorList>
    </citation>
    <scope>NUCLEOTIDE SEQUENCE [LARGE SCALE GENOMIC DNA]</scope>
    <source>
        <strain evidence="10">JB008</strain>
    </source>
</reference>
<evidence type="ECO:0000256" key="1">
    <source>
        <dbReference type="ARBA" id="ARBA00004651"/>
    </source>
</evidence>
<feature type="transmembrane region" description="Helical" evidence="8">
    <location>
        <begin position="40"/>
        <end position="59"/>
    </location>
</feature>
<dbReference type="PANTHER" id="PTHR22911:SF137">
    <property type="entry name" value="SOLUTE CARRIER FAMILY 35 MEMBER G2-RELATED"/>
    <property type="match status" value="1"/>
</dbReference>
<evidence type="ECO:0000313" key="10">
    <source>
        <dbReference type="EMBL" id="MDC7226428.1"/>
    </source>
</evidence>
<evidence type="ECO:0000256" key="4">
    <source>
        <dbReference type="ARBA" id="ARBA00022475"/>
    </source>
</evidence>
<keyword evidence="5 8" id="KW-0812">Transmembrane</keyword>
<feature type="transmembrane region" description="Helical" evidence="8">
    <location>
        <begin position="150"/>
        <end position="165"/>
    </location>
</feature>
<feature type="transmembrane region" description="Helical" evidence="8">
    <location>
        <begin position="209"/>
        <end position="228"/>
    </location>
</feature>
<dbReference type="EMBL" id="JAQQAL010000011">
    <property type="protein sequence ID" value="MDC7226428.1"/>
    <property type="molecule type" value="Genomic_DNA"/>
</dbReference>
<feature type="transmembrane region" description="Helical" evidence="8">
    <location>
        <begin position="177"/>
        <end position="197"/>
    </location>
</feature>
<gene>
    <name evidence="10" type="primary">rarD</name>
    <name evidence="10" type="ORF">PQJ61_06660</name>
</gene>
<dbReference type="InterPro" id="IPR000620">
    <property type="entry name" value="EamA_dom"/>
</dbReference>
<keyword evidence="6 8" id="KW-1133">Transmembrane helix</keyword>
<dbReference type="SUPFAM" id="SSF103481">
    <property type="entry name" value="Multidrug resistance efflux transporter EmrE"/>
    <property type="match status" value="2"/>
</dbReference>
<comment type="similarity">
    <text evidence="2">Belongs to the EamA transporter family.</text>
</comment>
<feature type="transmembrane region" description="Helical" evidence="8">
    <location>
        <begin position="7"/>
        <end position="28"/>
    </location>
</feature>
<keyword evidence="7 8" id="KW-0472">Membrane</keyword>
<evidence type="ECO:0000259" key="9">
    <source>
        <dbReference type="Pfam" id="PF00892"/>
    </source>
</evidence>
<organism evidence="10 11">
    <name type="scientific">Candidatus Thalassospirochaeta sargassi</name>
    <dbReference type="NCBI Taxonomy" id="3119039"/>
    <lineage>
        <taxon>Bacteria</taxon>
        <taxon>Pseudomonadati</taxon>
        <taxon>Spirochaetota</taxon>
        <taxon>Spirochaetia</taxon>
        <taxon>Spirochaetales</taxon>
        <taxon>Spirochaetaceae</taxon>
        <taxon>Candidatus Thalassospirochaeta</taxon>
    </lineage>
</organism>
<dbReference type="Pfam" id="PF00892">
    <property type="entry name" value="EamA"/>
    <property type="match status" value="1"/>
</dbReference>
<feature type="domain" description="EamA" evidence="9">
    <location>
        <begin position="6"/>
        <end position="140"/>
    </location>
</feature>
<dbReference type="NCBIfam" id="TIGR00688">
    <property type="entry name" value="rarD"/>
    <property type="match status" value="1"/>
</dbReference>
<accession>A0AAJ1MIK8</accession>
<evidence type="ECO:0000256" key="7">
    <source>
        <dbReference type="ARBA" id="ARBA00023136"/>
    </source>
</evidence>
<dbReference type="PANTHER" id="PTHR22911">
    <property type="entry name" value="ACYL-MALONYL CONDENSING ENZYME-RELATED"/>
    <property type="match status" value="1"/>
</dbReference>
<feature type="transmembrane region" description="Helical" evidence="8">
    <location>
        <begin position="265"/>
        <end position="283"/>
    </location>
</feature>